<evidence type="ECO:0000313" key="5">
    <source>
        <dbReference type="Proteomes" id="UP000252187"/>
    </source>
</evidence>
<evidence type="ECO:0000256" key="1">
    <source>
        <dbReference type="SAM" id="MobiDB-lite"/>
    </source>
</evidence>
<keyword evidence="2" id="KW-0732">Signal</keyword>
<dbReference type="Proteomes" id="UP000252187">
    <property type="component" value="Unassembled WGS sequence"/>
</dbReference>
<dbReference type="InterPro" id="IPR005183">
    <property type="entry name" value="DUF305_CopM-like"/>
</dbReference>
<dbReference type="InterPro" id="IPR012347">
    <property type="entry name" value="Ferritin-like"/>
</dbReference>
<evidence type="ECO:0000313" key="4">
    <source>
        <dbReference type="EMBL" id="RBA38315.1"/>
    </source>
</evidence>
<reference evidence="4 5" key="1">
    <citation type="submission" date="2018-06" db="EMBL/GenBank/DDBJ databases">
        <title>Whole genome sequencing of four bacterial strains from South Shetland trench revealing bio-synthetic gene clusters.</title>
        <authorList>
            <person name="Abdel-Mageed W.M."/>
            <person name="Lehri B."/>
            <person name="Jarmusch S.A."/>
            <person name="Miranda K."/>
            <person name="Goodfellow M."/>
            <person name="Jaspars M."/>
            <person name="Karlyshev A.V."/>
        </authorList>
    </citation>
    <scope>NUCLEOTIDE SEQUENCE [LARGE SCALE GENOMIC DNA]</scope>
    <source>
        <strain evidence="4 5">SST1</strain>
    </source>
</reference>
<dbReference type="AlphaFoldDB" id="A0A365PC21"/>
<dbReference type="Gene3D" id="1.20.1260.10">
    <property type="match status" value="1"/>
</dbReference>
<comment type="caution">
    <text evidence="4">The sequence shown here is derived from an EMBL/GenBank/DDBJ whole genome shotgun (WGS) entry which is preliminary data.</text>
</comment>
<proteinExistence type="predicted"/>
<dbReference type="Pfam" id="PF03713">
    <property type="entry name" value="DUF305"/>
    <property type="match status" value="1"/>
</dbReference>
<name>A0A365PC21_9ACTN</name>
<dbReference type="PROSITE" id="PS51257">
    <property type="entry name" value="PROKAR_LIPOPROTEIN"/>
    <property type="match status" value="1"/>
</dbReference>
<dbReference type="EMBL" id="QNTT01000009">
    <property type="protein sequence ID" value="RBA38315.1"/>
    <property type="molecule type" value="Genomic_DNA"/>
</dbReference>
<feature type="compositionally biased region" description="Low complexity" evidence="1">
    <location>
        <begin position="31"/>
        <end position="48"/>
    </location>
</feature>
<feature type="region of interest" description="Disordered" evidence="1">
    <location>
        <begin position="26"/>
        <end position="64"/>
    </location>
</feature>
<feature type="chain" id="PRO_5016751612" evidence="2">
    <location>
        <begin position="24"/>
        <end position="229"/>
    </location>
</feature>
<protein>
    <submittedName>
        <fullName evidence="4">DUF305 domain-containing protein</fullName>
    </submittedName>
</protein>
<evidence type="ECO:0000256" key="2">
    <source>
        <dbReference type="SAM" id="SignalP"/>
    </source>
</evidence>
<evidence type="ECO:0000259" key="3">
    <source>
        <dbReference type="Pfam" id="PF03713"/>
    </source>
</evidence>
<feature type="domain" description="DUF305" evidence="3">
    <location>
        <begin position="69"/>
        <end position="226"/>
    </location>
</feature>
<accession>A0A365PC21</accession>
<sequence>MTRTTLLVSAAVTASALALTACAGGGGGGDTATAPASTAADASAESGTNAPSEPGADAPADEGERSAADVMFVRMMIPHHEQAIEMSDIMLAKPDVPADVTALAEEIKAGQNPEIDQMEAWLDQWGQPPGPRDGHRGHGGGGMPVMGNDMSMMDGMLSADELQQLFDAEGTDAARLYLEQMIAHHEGAIDMAQGEVSDGTYQPTVDLARSIIDTQQQEIARMREMLAAM</sequence>
<organism evidence="4 5">
    <name type="scientific">Dietzia maris</name>
    <dbReference type="NCBI Taxonomy" id="37915"/>
    <lineage>
        <taxon>Bacteria</taxon>
        <taxon>Bacillati</taxon>
        <taxon>Actinomycetota</taxon>
        <taxon>Actinomycetes</taxon>
        <taxon>Mycobacteriales</taxon>
        <taxon>Dietziaceae</taxon>
        <taxon>Dietzia</taxon>
    </lineage>
</organism>
<dbReference type="PANTHER" id="PTHR36933">
    <property type="entry name" value="SLL0788 PROTEIN"/>
    <property type="match status" value="1"/>
</dbReference>
<gene>
    <name evidence="4" type="ORF">DQ226_05110</name>
</gene>
<feature type="signal peptide" evidence="2">
    <location>
        <begin position="1"/>
        <end position="23"/>
    </location>
</feature>
<dbReference type="PANTHER" id="PTHR36933:SF1">
    <property type="entry name" value="SLL0788 PROTEIN"/>
    <property type="match status" value="1"/>
</dbReference>